<evidence type="ECO:0000313" key="5">
    <source>
        <dbReference type="Proteomes" id="UP000471465"/>
    </source>
</evidence>
<dbReference type="SUPFAM" id="SSF46785">
    <property type="entry name" value="Winged helix' DNA-binding domain"/>
    <property type="match status" value="1"/>
</dbReference>
<dbReference type="InterPro" id="IPR057727">
    <property type="entry name" value="WCX_dom"/>
</dbReference>
<feature type="domain" description="WCX" evidence="3">
    <location>
        <begin position="302"/>
        <end position="358"/>
    </location>
</feature>
<dbReference type="InterPro" id="IPR051534">
    <property type="entry name" value="CBASS_pafABC_assoc_protein"/>
</dbReference>
<dbReference type="AlphaFoldDB" id="A0A6N7C635"/>
<feature type="region of interest" description="Disordered" evidence="1">
    <location>
        <begin position="1"/>
        <end position="29"/>
    </location>
</feature>
<name>A0A6N7C635_9GAMM</name>
<dbReference type="Pfam" id="PF25583">
    <property type="entry name" value="WCX"/>
    <property type="match status" value="1"/>
</dbReference>
<dbReference type="PANTHER" id="PTHR34580">
    <property type="match status" value="1"/>
</dbReference>
<organism evidence="4 5">
    <name type="scientific">Psychrobacter nivimaris</name>
    <dbReference type="NCBI Taxonomy" id="281738"/>
    <lineage>
        <taxon>Bacteria</taxon>
        <taxon>Pseudomonadati</taxon>
        <taxon>Pseudomonadota</taxon>
        <taxon>Gammaproteobacteria</taxon>
        <taxon>Moraxellales</taxon>
        <taxon>Moraxellaceae</taxon>
        <taxon>Psychrobacter</taxon>
    </lineage>
</organism>
<dbReference type="Proteomes" id="UP000471465">
    <property type="component" value="Unassembled WGS sequence"/>
</dbReference>
<evidence type="ECO:0000259" key="3">
    <source>
        <dbReference type="Pfam" id="PF25583"/>
    </source>
</evidence>
<feature type="domain" description="WYL" evidence="2">
    <location>
        <begin position="195"/>
        <end position="263"/>
    </location>
</feature>
<dbReference type="RefSeq" id="WP_102094740.1">
    <property type="nucleotide sequence ID" value="NZ_VZIZ01000002.1"/>
</dbReference>
<dbReference type="InterPro" id="IPR036390">
    <property type="entry name" value="WH_DNA-bd_sf"/>
</dbReference>
<evidence type="ECO:0000313" key="4">
    <source>
        <dbReference type="EMBL" id="KAF0570150.1"/>
    </source>
</evidence>
<dbReference type="PANTHER" id="PTHR34580:SF1">
    <property type="entry name" value="PROTEIN PAFC"/>
    <property type="match status" value="1"/>
</dbReference>
<dbReference type="Pfam" id="PF13280">
    <property type="entry name" value="WYL"/>
    <property type="match status" value="1"/>
</dbReference>
<sequence length="380" mass="42737">MTVHPTDADNIQAQSNPSEQAGALAAVDTGTSKEANAANISDNRHGAATTARQWQVLSQLQRNRWVGTTHIYEQLMMAGFDISLRTVQRDLNALAKRFPIEKNNANPQGWRWKEDAPLQSLPHMNLSQAVAFNMVEANLTQLLPPVILDELFPWFDLARRQLKNSKVTHSWIDRVRIEPATQPLIAPDIDLDSKDNIYHALFYQLQIHACYTRSNKLQASEYILNPIAIIQRGVIIYLLATRTDDPEAIIRTFALHRFDSVEILETAAKTPENFQLDTYLDEGSMGFSHPLFGELDERGKNTAVELRFTRQAGKSLTESKLNDDQTVTLNEDNTLTVKATVNLTSQLVWWLRGFGSGLLDAKPELLYQAVLDKSSTAISE</sequence>
<feature type="compositionally biased region" description="Polar residues" evidence="1">
    <location>
        <begin position="9"/>
        <end position="19"/>
    </location>
</feature>
<gene>
    <name evidence="4" type="ORF">FQV37_1051</name>
</gene>
<evidence type="ECO:0000256" key="1">
    <source>
        <dbReference type="SAM" id="MobiDB-lite"/>
    </source>
</evidence>
<proteinExistence type="predicted"/>
<evidence type="ECO:0000259" key="2">
    <source>
        <dbReference type="Pfam" id="PF13280"/>
    </source>
</evidence>
<comment type="caution">
    <text evidence="4">The sequence shown here is derived from an EMBL/GenBank/DDBJ whole genome shotgun (WGS) entry which is preliminary data.</text>
</comment>
<dbReference type="InterPro" id="IPR026881">
    <property type="entry name" value="WYL_dom"/>
</dbReference>
<protein>
    <submittedName>
        <fullName evidence="4">Uncharacterized protein</fullName>
    </submittedName>
</protein>
<accession>A0A6N7C635</accession>
<dbReference type="EMBL" id="VZIZ01000002">
    <property type="protein sequence ID" value="KAF0570150.1"/>
    <property type="molecule type" value="Genomic_DNA"/>
</dbReference>
<keyword evidence="5" id="KW-1185">Reference proteome</keyword>
<reference evidence="4 5" key="1">
    <citation type="submission" date="2019-09" db="EMBL/GenBank/DDBJ databases">
        <title>Draft genome sequence of Psychrobacter nivimaris LAMA 639, in search for biotechnological relevant genes.</title>
        <authorList>
            <person name="Lima A.O.S."/>
            <person name="Staloch B.E.K."/>
            <person name="Freitas R.C."/>
            <person name="Niero H."/>
            <person name="Silva M.A.C."/>
        </authorList>
    </citation>
    <scope>NUCLEOTIDE SEQUENCE [LARGE SCALE GENOMIC DNA]</scope>
    <source>
        <strain evidence="4 5">LAMA 639</strain>
    </source>
</reference>